<dbReference type="Pfam" id="PF01966">
    <property type="entry name" value="HD"/>
    <property type="match status" value="1"/>
</dbReference>
<protein>
    <submittedName>
        <fullName evidence="10">CCA tRNA nucleotidyltransferase</fullName>
        <ecNumber evidence="10">2.7.7.72</ecNumber>
    </submittedName>
</protein>
<reference evidence="10 11" key="1">
    <citation type="submission" date="2020-12" db="EMBL/GenBank/DDBJ databases">
        <title>Genome public.</title>
        <authorList>
            <person name="Sun Q."/>
        </authorList>
    </citation>
    <scope>NUCLEOTIDE SEQUENCE [LARGE SCALE GENOMIC DNA]</scope>
    <source>
        <strain evidence="10 11">CCM 8864</strain>
    </source>
</reference>
<evidence type="ECO:0000313" key="10">
    <source>
        <dbReference type="EMBL" id="MBI8999828.1"/>
    </source>
</evidence>
<dbReference type="Pfam" id="PF01743">
    <property type="entry name" value="PolyA_pol"/>
    <property type="match status" value="1"/>
</dbReference>
<evidence type="ECO:0000256" key="5">
    <source>
        <dbReference type="ARBA" id="ARBA00022723"/>
    </source>
</evidence>
<name>A0ABS0VST6_9CORY</name>
<dbReference type="EMBL" id="JAEIOT010000004">
    <property type="protein sequence ID" value="MBI8999828.1"/>
    <property type="molecule type" value="Genomic_DNA"/>
</dbReference>
<dbReference type="InterPro" id="IPR006674">
    <property type="entry name" value="HD_domain"/>
</dbReference>
<dbReference type="InterPro" id="IPR006675">
    <property type="entry name" value="HDIG_dom"/>
</dbReference>
<evidence type="ECO:0000256" key="7">
    <source>
        <dbReference type="ARBA" id="ARBA00022842"/>
    </source>
</evidence>
<gene>
    <name evidence="10" type="ORF">JDV76_02405</name>
</gene>
<dbReference type="InterPro" id="IPR032828">
    <property type="entry name" value="PolyA_RNA-bd"/>
</dbReference>
<dbReference type="CDD" id="cd00077">
    <property type="entry name" value="HDc"/>
    <property type="match status" value="1"/>
</dbReference>
<evidence type="ECO:0000256" key="3">
    <source>
        <dbReference type="ARBA" id="ARBA00022694"/>
    </source>
</evidence>
<dbReference type="NCBIfam" id="TIGR00277">
    <property type="entry name" value="HDIG"/>
    <property type="match status" value="1"/>
</dbReference>
<evidence type="ECO:0000256" key="6">
    <source>
        <dbReference type="ARBA" id="ARBA00022741"/>
    </source>
</evidence>
<dbReference type="PANTHER" id="PTHR46173:SF1">
    <property type="entry name" value="CCA TRNA NUCLEOTIDYLTRANSFERASE 1, MITOCHONDRIAL"/>
    <property type="match status" value="1"/>
</dbReference>
<keyword evidence="2 10" id="KW-0808">Transferase</keyword>
<comment type="cofactor">
    <cofactor evidence="1">
        <name>Mg(2+)</name>
        <dbReference type="ChEBI" id="CHEBI:18420"/>
    </cofactor>
</comment>
<feature type="coiled-coil region" evidence="8">
    <location>
        <begin position="459"/>
        <end position="486"/>
    </location>
</feature>
<evidence type="ECO:0000259" key="9">
    <source>
        <dbReference type="SMART" id="SM00471"/>
    </source>
</evidence>
<dbReference type="RefSeq" id="WP_198735248.1">
    <property type="nucleotide sequence ID" value="NZ_JAEIOT010000004.1"/>
</dbReference>
<dbReference type="Gene3D" id="3.30.460.10">
    <property type="entry name" value="Beta Polymerase, domain 2"/>
    <property type="match status" value="1"/>
</dbReference>
<evidence type="ECO:0000256" key="4">
    <source>
        <dbReference type="ARBA" id="ARBA00022695"/>
    </source>
</evidence>
<sequence length="555" mass="61883">MIVTRRASGWYSDPQRAAVKPSWAGLGQPCRRAPPTRPRGCGTAGKLNQVKNEEVTGHPGPHPVTNAGVVSALASAEKAIDALAPVLQPLAQRFAEHSVPLYLVGGSVRDALLGRLGTDLDFTTPARPDLVRTILDSYADIVWDTGIDFGTLSAEKDGQQIEITTFRSDTYDGQSRNPEVIYGDTLAGDLIRRDFKVNAMAVELLPDGSFLFHDPVGGLADLAAGVLDTPATPEQSFTDDPLRMLRAARFVSQLNFHPSERVLAAMTAMSGQIRRITVERVQAELDKMMLGVVPWLGIDLMVDTGIADVIFPEIPALRLTQDEHRQHKDVYAHSLQVLRQVMEKEEGGPDLVLRWAALLHDIGKPDTRAFSADGAVTFHQHEVVGAKLARRRLRALKYPKHVINEVNQLVFLHMRFHGYGESRWTDSAVRRYVTDAGDQLPRLHKLVRADVTTRNRRKAERLARTYDHLEERIAEIEEKEDLARVRPDLDGNEIMRLLDISPGPEVGQAWSFLKELRLERGPLEHDQAVEALLAWWRTERDNSAAPRTTEGENNE</sequence>
<evidence type="ECO:0000256" key="8">
    <source>
        <dbReference type="SAM" id="Coils"/>
    </source>
</evidence>
<dbReference type="GO" id="GO:0004810">
    <property type="term" value="F:CCA tRNA nucleotidyltransferase activity"/>
    <property type="evidence" value="ECO:0007669"/>
    <property type="project" value="UniProtKB-EC"/>
</dbReference>
<dbReference type="Pfam" id="PF12627">
    <property type="entry name" value="PolyA_pol_RNAbd"/>
    <property type="match status" value="1"/>
</dbReference>
<dbReference type="NCBIfam" id="TIGR02692">
    <property type="entry name" value="tRNA_CCA_actino"/>
    <property type="match status" value="1"/>
</dbReference>
<evidence type="ECO:0000256" key="1">
    <source>
        <dbReference type="ARBA" id="ARBA00001946"/>
    </source>
</evidence>
<proteinExistence type="predicted"/>
<evidence type="ECO:0000313" key="11">
    <source>
        <dbReference type="Proteomes" id="UP000625574"/>
    </source>
</evidence>
<dbReference type="SUPFAM" id="SSF81891">
    <property type="entry name" value="Poly A polymerase C-terminal region-like"/>
    <property type="match status" value="1"/>
</dbReference>
<keyword evidence="4 10" id="KW-0548">Nucleotidyltransferase</keyword>
<evidence type="ECO:0000256" key="2">
    <source>
        <dbReference type="ARBA" id="ARBA00022679"/>
    </source>
</evidence>
<dbReference type="PANTHER" id="PTHR46173">
    <property type="entry name" value="CCA TRNA NUCLEOTIDYLTRANSFERASE 1, MITOCHONDRIAL"/>
    <property type="match status" value="1"/>
</dbReference>
<dbReference type="CDD" id="cd05398">
    <property type="entry name" value="NT_ClassII-CCAase"/>
    <property type="match status" value="1"/>
</dbReference>
<comment type="caution">
    <text evidence="10">The sequence shown here is derived from an EMBL/GenBank/DDBJ whole genome shotgun (WGS) entry which is preliminary data.</text>
</comment>
<accession>A0ABS0VST6</accession>
<keyword evidence="11" id="KW-1185">Reference proteome</keyword>
<dbReference type="Gene3D" id="1.10.3090.10">
    <property type="entry name" value="cca-adding enzyme, domain 2"/>
    <property type="match status" value="1"/>
</dbReference>
<keyword evidence="3" id="KW-0819">tRNA processing</keyword>
<dbReference type="InterPro" id="IPR043519">
    <property type="entry name" value="NT_sf"/>
</dbReference>
<dbReference type="InterPro" id="IPR003607">
    <property type="entry name" value="HD/PDEase_dom"/>
</dbReference>
<dbReference type="Proteomes" id="UP000625574">
    <property type="component" value="Unassembled WGS sequence"/>
</dbReference>
<dbReference type="SUPFAM" id="SSF81301">
    <property type="entry name" value="Nucleotidyltransferase"/>
    <property type="match status" value="1"/>
</dbReference>
<dbReference type="InterPro" id="IPR050264">
    <property type="entry name" value="Bact_CCA-adding_enz_type3_sf"/>
</dbReference>
<dbReference type="SMART" id="SM00471">
    <property type="entry name" value="HDc"/>
    <property type="match status" value="1"/>
</dbReference>
<keyword evidence="7" id="KW-0460">Magnesium</keyword>
<feature type="domain" description="HD/PDEase" evidence="9">
    <location>
        <begin position="326"/>
        <end position="464"/>
    </location>
</feature>
<organism evidence="10 11">
    <name type="scientific">Corynebacterium marambiense</name>
    <dbReference type="NCBI Taxonomy" id="2765364"/>
    <lineage>
        <taxon>Bacteria</taxon>
        <taxon>Bacillati</taxon>
        <taxon>Actinomycetota</taxon>
        <taxon>Actinomycetes</taxon>
        <taxon>Mycobacteriales</taxon>
        <taxon>Corynebacteriaceae</taxon>
        <taxon>Corynebacterium</taxon>
    </lineage>
</organism>
<keyword evidence="5" id="KW-0479">Metal-binding</keyword>
<dbReference type="InterPro" id="IPR002646">
    <property type="entry name" value="PolA_pol_head_dom"/>
</dbReference>
<keyword evidence="6" id="KW-0547">Nucleotide-binding</keyword>
<keyword evidence="8" id="KW-0175">Coiled coil</keyword>
<dbReference type="EC" id="2.7.7.72" evidence="10"/>
<dbReference type="InterPro" id="IPR014065">
    <property type="entry name" value="tRNA_adenylyltransferase"/>
</dbReference>